<reference evidence="1" key="1">
    <citation type="submission" date="2023-04" db="EMBL/GenBank/DDBJ databases">
        <title>Phytophthora lilii NBRC 32176.</title>
        <authorList>
            <person name="Ichikawa N."/>
            <person name="Sato H."/>
            <person name="Tonouchi N."/>
        </authorList>
    </citation>
    <scope>NUCLEOTIDE SEQUENCE</scope>
    <source>
        <strain evidence="1">NBRC 32176</strain>
    </source>
</reference>
<comment type="caution">
    <text evidence="1">The sequence shown here is derived from an EMBL/GenBank/DDBJ whole genome shotgun (WGS) entry which is preliminary data.</text>
</comment>
<name>A0A9W6YJ03_9STRA</name>
<proteinExistence type="predicted"/>
<evidence type="ECO:0000313" key="1">
    <source>
        <dbReference type="EMBL" id="GMF66168.1"/>
    </source>
</evidence>
<sequence length="148" mass="16959">MANNRDHRPKRAIKLALRNLVTVTGPGNRKSMGPSFSLGSCAQYGIPIWDPEIGRQCKAAEVQLHVYNYQVYVYMYNYTCYAYDSRRHNMFDCSLYPAALGSSLEQSTTPSTYYRVPSKSLALMPLRRVPIRISGWDDCPQREQKNII</sequence>
<keyword evidence="2" id="KW-1185">Reference proteome</keyword>
<dbReference type="AlphaFoldDB" id="A0A9W6YJ03"/>
<protein>
    <submittedName>
        <fullName evidence="1">Unnamed protein product</fullName>
    </submittedName>
</protein>
<dbReference type="EMBL" id="BSXW01012560">
    <property type="protein sequence ID" value="GMF66168.1"/>
    <property type="molecule type" value="Genomic_DNA"/>
</dbReference>
<organism evidence="1 2">
    <name type="scientific">Phytophthora lilii</name>
    <dbReference type="NCBI Taxonomy" id="2077276"/>
    <lineage>
        <taxon>Eukaryota</taxon>
        <taxon>Sar</taxon>
        <taxon>Stramenopiles</taxon>
        <taxon>Oomycota</taxon>
        <taxon>Peronosporomycetes</taxon>
        <taxon>Peronosporales</taxon>
        <taxon>Peronosporaceae</taxon>
        <taxon>Phytophthora</taxon>
    </lineage>
</organism>
<accession>A0A9W6YJ03</accession>
<dbReference type="Proteomes" id="UP001165083">
    <property type="component" value="Unassembled WGS sequence"/>
</dbReference>
<gene>
    <name evidence="1" type="ORF">Plil01_001868900</name>
</gene>
<evidence type="ECO:0000313" key="2">
    <source>
        <dbReference type="Proteomes" id="UP001165083"/>
    </source>
</evidence>